<name>A0A2P7YKQ2_9ASCO</name>
<evidence type="ECO:0000256" key="1">
    <source>
        <dbReference type="SAM" id="MobiDB-lite"/>
    </source>
</evidence>
<gene>
    <name evidence="2" type="ORF">C7M61_004022</name>
</gene>
<sequence length="110" mass="12598">MASSTEHHKSNSINTETQLPSNLQMSLREITSPEVFSQYRAWSDDYSRPDTYEHLCLGESDYQICVKIIDSKEEVVSTKHFDTKVNADDWLNNTVEEINAEVANEQKALT</sequence>
<accession>A0A2P7YKQ2</accession>
<keyword evidence="3" id="KW-1185">Reference proteome</keyword>
<reference evidence="2 3" key="1">
    <citation type="submission" date="2018-03" db="EMBL/GenBank/DDBJ databases">
        <title>Candida pseudohaemulonii genome assembly and annotation.</title>
        <authorList>
            <person name="Munoz J.F."/>
            <person name="Gade L.G."/>
            <person name="Chow N.A."/>
            <person name="Litvintseva A.P."/>
            <person name="Loparev V.N."/>
            <person name="Cuomo C.A."/>
        </authorList>
    </citation>
    <scope>NUCLEOTIDE SEQUENCE [LARGE SCALE GENOMIC DNA]</scope>
    <source>
        <strain evidence="2 3">B12108</strain>
    </source>
</reference>
<protein>
    <submittedName>
        <fullName evidence="2">Uncharacterized protein</fullName>
    </submittedName>
</protein>
<dbReference type="EMBL" id="PYFQ01000011">
    <property type="protein sequence ID" value="PSK36549.1"/>
    <property type="molecule type" value="Genomic_DNA"/>
</dbReference>
<evidence type="ECO:0000313" key="2">
    <source>
        <dbReference type="EMBL" id="PSK36549.1"/>
    </source>
</evidence>
<proteinExistence type="predicted"/>
<dbReference type="VEuPathDB" id="FungiDB:C7M61_004022"/>
<feature type="compositionally biased region" description="Polar residues" evidence="1">
    <location>
        <begin position="11"/>
        <end position="22"/>
    </location>
</feature>
<dbReference type="Proteomes" id="UP000241107">
    <property type="component" value="Unassembled WGS sequence"/>
</dbReference>
<organism evidence="2 3">
    <name type="scientific">Candidozyma pseudohaemuli</name>
    <dbReference type="NCBI Taxonomy" id="418784"/>
    <lineage>
        <taxon>Eukaryota</taxon>
        <taxon>Fungi</taxon>
        <taxon>Dikarya</taxon>
        <taxon>Ascomycota</taxon>
        <taxon>Saccharomycotina</taxon>
        <taxon>Pichiomycetes</taxon>
        <taxon>Metschnikowiaceae</taxon>
        <taxon>Candidozyma</taxon>
    </lineage>
</organism>
<feature type="region of interest" description="Disordered" evidence="1">
    <location>
        <begin position="1"/>
        <end position="22"/>
    </location>
</feature>
<dbReference type="RefSeq" id="XP_024712654.1">
    <property type="nucleotide sequence ID" value="XM_024859352.1"/>
</dbReference>
<comment type="caution">
    <text evidence="2">The sequence shown here is derived from an EMBL/GenBank/DDBJ whole genome shotgun (WGS) entry which is preliminary data.</text>
</comment>
<dbReference type="AlphaFoldDB" id="A0A2P7YKQ2"/>
<evidence type="ECO:0000313" key="3">
    <source>
        <dbReference type="Proteomes" id="UP000241107"/>
    </source>
</evidence>
<dbReference type="GeneID" id="36567410"/>